<reference evidence="1 2" key="1">
    <citation type="submission" date="2013-09" db="EMBL/GenBank/DDBJ databases">
        <authorList>
            <person name="Zeng Z."/>
            <person name="Chen C."/>
        </authorList>
    </citation>
    <scope>NUCLEOTIDE SEQUENCE [LARGE SCALE GENOMIC DNA]</scope>
    <source>
        <strain evidence="1 2">WB 3.3-2</strain>
    </source>
</reference>
<organism evidence="1 2">
    <name type="scientific">Flavobacterium rivuli WB 3.3-2 = DSM 21788</name>
    <dbReference type="NCBI Taxonomy" id="1121895"/>
    <lineage>
        <taxon>Bacteria</taxon>
        <taxon>Pseudomonadati</taxon>
        <taxon>Bacteroidota</taxon>
        <taxon>Flavobacteriia</taxon>
        <taxon>Flavobacteriales</taxon>
        <taxon>Flavobacteriaceae</taxon>
        <taxon>Flavobacterium</taxon>
    </lineage>
</organism>
<dbReference type="Proteomes" id="UP000030152">
    <property type="component" value="Unassembled WGS sequence"/>
</dbReference>
<comment type="caution">
    <text evidence="1">The sequence shown here is derived from an EMBL/GenBank/DDBJ whole genome shotgun (WGS) entry which is preliminary data.</text>
</comment>
<dbReference type="AlphaFoldDB" id="A0A0A2M296"/>
<keyword evidence="2" id="KW-1185">Reference proteome</keyword>
<protein>
    <submittedName>
        <fullName evidence="1">Uncharacterized protein</fullName>
    </submittedName>
</protein>
<evidence type="ECO:0000313" key="1">
    <source>
        <dbReference type="EMBL" id="KGO86399.1"/>
    </source>
</evidence>
<dbReference type="EMBL" id="JRLX01000010">
    <property type="protein sequence ID" value="KGO86399.1"/>
    <property type="molecule type" value="Genomic_DNA"/>
</dbReference>
<sequence>MLCLFAIIRVDKPKNGRNFNRSIDKKIKTVMGFDPKLLANNGSFVKVKNQERFCRTIKIACKIYTLQAFIFL</sequence>
<evidence type="ECO:0000313" key="2">
    <source>
        <dbReference type="Proteomes" id="UP000030152"/>
    </source>
</evidence>
<name>A0A0A2M296_9FLAO</name>
<accession>A0A0A2M296</accession>
<proteinExistence type="predicted"/>
<gene>
    <name evidence="1" type="ORF">Q765_10990</name>
</gene>